<dbReference type="PROSITE" id="PS00086">
    <property type="entry name" value="CYTOCHROME_P450"/>
    <property type="match status" value="1"/>
</dbReference>
<dbReference type="AlphaFoldDB" id="A0A835DMD3"/>
<evidence type="ECO:0000256" key="6">
    <source>
        <dbReference type="ARBA" id="ARBA00022989"/>
    </source>
</evidence>
<dbReference type="PRINTS" id="PR00463">
    <property type="entry name" value="EP450I"/>
</dbReference>
<dbReference type="PRINTS" id="PR00385">
    <property type="entry name" value="P450"/>
</dbReference>
<dbReference type="PANTHER" id="PTHR24282">
    <property type="entry name" value="CYTOCHROME P450 FAMILY MEMBER"/>
    <property type="match status" value="1"/>
</dbReference>
<evidence type="ECO:0000256" key="7">
    <source>
        <dbReference type="ARBA" id="ARBA00023002"/>
    </source>
</evidence>
<organism evidence="14 15">
    <name type="scientific">Tetracentron sinense</name>
    <name type="common">Spur-leaf</name>
    <dbReference type="NCBI Taxonomy" id="13715"/>
    <lineage>
        <taxon>Eukaryota</taxon>
        <taxon>Viridiplantae</taxon>
        <taxon>Streptophyta</taxon>
        <taxon>Embryophyta</taxon>
        <taxon>Tracheophyta</taxon>
        <taxon>Spermatophyta</taxon>
        <taxon>Magnoliopsida</taxon>
        <taxon>Trochodendrales</taxon>
        <taxon>Trochodendraceae</taxon>
        <taxon>Tetracentron</taxon>
    </lineage>
</organism>
<dbReference type="InterPro" id="IPR001128">
    <property type="entry name" value="Cyt_P450"/>
</dbReference>
<feature type="binding site" description="axial binding residue" evidence="11">
    <location>
        <position position="488"/>
    </location>
    <ligand>
        <name>heme</name>
        <dbReference type="ChEBI" id="CHEBI:30413"/>
    </ligand>
    <ligandPart>
        <name>Fe</name>
        <dbReference type="ChEBI" id="CHEBI:18248"/>
    </ligandPart>
</feature>
<evidence type="ECO:0000256" key="10">
    <source>
        <dbReference type="ARBA" id="ARBA00023136"/>
    </source>
</evidence>
<dbReference type="GO" id="GO:0020037">
    <property type="term" value="F:heme binding"/>
    <property type="evidence" value="ECO:0007669"/>
    <property type="project" value="InterPro"/>
</dbReference>
<keyword evidence="10 13" id="KW-0472">Membrane</keyword>
<dbReference type="GO" id="GO:0016020">
    <property type="term" value="C:membrane"/>
    <property type="evidence" value="ECO:0007669"/>
    <property type="project" value="UniProtKB-SubCell"/>
</dbReference>
<dbReference type="Proteomes" id="UP000655225">
    <property type="component" value="Unassembled WGS sequence"/>
</dbReference>
<keyword evidence="6 13" id="KW-1133">Transmembrane helix</keyword>
<accession>A0A835DMD3</accession>
<dbReference type="Pfam" id="PF00067">
    <property type="entry name" value="p450"/>
    <property type="match status" value="1"/>
</dbReference>
<evidence type="ECO:0000256" key="1">
    <source>
        <dbReference type="ARBA" id="ARBA00004370"/>
    </source>
</evidence>
<dbReference type="InterPro" id="IPR017972">
    <property type="entry name" value="Cyt_P450_CS"/>
</dbReference>
<keyword evidence="9 12" id="KW-0503">Monooxygenase</keyword>
<dbReference type="GO" id="GO:0004497">
    <property type="term" value="F:monooxygenase activity"/>
    <property type="evidence" value="ECO:0007669"/>
    <property type="project" value="UniProtKB-KW"/>
</dbReference>
<evidence type="ECO:0000313" key="14">
    <source>
        <dbReference type="EMBL" id="KAF8408886.1"/>
    </source>
</evidence>
<comment type="cofactor">
    <cofactor evidence="11">
        <name>heme</name>
        <dbReference type="ChEBI" id="CHEBI:30413"/>
    </cofactor>
</comment>
<sequence length="540" mass="62059">MMCQLGVLITVTCYQEALLTSKMRDLVYLGVVISGVVILLSWAWRVLNWVWWTPKKLEKCLREQGFNGRPYRLLSGDLKENMMLTKEARSKPMNLSHDIVPRVIPLVHQTIKNYGKKCVIWMGPNPRVTIMDPDLIRDVLSNKFGHFAKAKMNPLAKLLANGLVRYEGEKWAKHRRIINPAFHLEKLKRMLPAFYKSCSEMVNRWEKLVLVDGSSELDVWPELQNLTGDVISRAAFGSSYEEGRQIFQLQNEQAELVSQLIQSVYIPGLRFLPTKRNNRMKEIDREVRALLRGIINKREKAMKVGEASNDDLLGLLMESNIKDIQEKGKNKNVGLSIEEVIEECRIFYFAGQETTSVLLVWTMVVLSMHPNWQVRAREEVLQVFGNNKPDFDGLSHLKIVTMILYEVLRLYPPIVLLTRLTYKKMQLGEISLPPGVLLSLPTILVHHDREFWGEDAQEFKPERFSEGVSKATKNQVSFFPFGWGPRICIGQNFAMIEAKMAIAMILQRFSFSLSPSYAHGPRTVVTLHPQYGAHMILHKL</sequence>
<dbReference type="PANTHER" id="PTHR24282:SF255">
    <property type="entry name" value="CYTOCHROME P450 72A11-RELATED"/>
    <property type="match status" value="1"/>
</dbReference>
<keyword evidence="7 12" id="KW-0560">Oxidoreductase</keyword>
<keyword evidence="5 11" id="KW-0479">Metal-binding</keyword>
<name>A0A835DMD3_TETSI</name>
<evidence type="ECO:0008006" key="16">
    <source>
        <dbReference type="Google" id="ProtNLM"/>
    </source>
</evidence>
<dbReference type="EMBL" id="JABCRI010000003">
    <property type="protein sequence ID" value="KAF8408886.1"/>
    <property type="molecule type" value="Genomic_DNA"/>
</dbReference>
<evidence type="ECO:0000256" key="13">
    <source>
        <dbReference type="SAM" id="Phobius"/>
    </source>
</evidence>
<feature type="transmembrane region" description="Helical" evidence="13">
    <location>
        <begin position="27"/>
        <end position="47"/>
    </location>
</feature>
<dbReference type="FunFam" id="1.10.630.10:FF:000029">
    <property type="entry name" value="Cytochrome P450 734A1"/>
    <property type="match status" value="1"/>
</dbReference>
<dbReference type="InterPro" id="IPR002401">
    <property type="entry name" value="Cyt_P450_E_grp-I"/>
</dbReference>
<dbReference type="InterPro" id="IPR036396">
    <property type="entry name" value="Cyt_P450_sf"/>
</dbReference>
<proteinExistence type="inferred from homology"/>
<reference evidence="14 15" key="1">
    <citation type="submission" date="2020-04" db="EMBL/GenBank/DDBJ databases">
        <title>Plant Genome Project.</title>
        <authorList>
            <person name="Zhang R.-G."/>
        </authorList>
    </citation>
    <scope>NUCLEOTIDE SEQUENCE [LARGE SCALE GENOMIC DNA]</scope>
    <source>
        <strain evidence="14">YNK0</strain>
        <tissue evidence="14">Leaf</tissue>
    </source>
</reference>
<keyword evidence="15" id="KW-1185">Reference proteome</keyword>
<evidence type="ECO:0000256" key="12">
    <source>
        <dbReference type="RuleBase" id="RU000461"/>
    </source>
</evidence>
<evidence type="ECO:0000256" key="11">
    <source>
        <dbReference type="PIRSR" id="PIRSR602401-1"/>
    </source>
</evidence>
<dbReference type="GO" id="GO:0005506">
    <property type="term" value="F:iron ion binding"/>
    <property type="evidence" value="ECO:0007669"/>
    <property type="project" value="InterPro"/>
</dbReference>
<comment type="caution">
    <text evidence="14">The sequence shown here is derived from an EMBL/GenBank/DDBJ whole genome shotgun (WGS) entry which is preliminary data.</text>
</comment>
<evidence type="ECO:0000256" key="5">
    <source>
        <dbReference type="ARBA" id="ARBA00022723"/>
    </source>
</evidence>
<gene>
    <name evidence="14" type="ORF">HHK36_004955</name>
</gene>
<evidence type="ECO:0000256" key="3">
    <source>
        <dbReference type="ARBA" id="ARBA00022617"/>
    </source>
</evidence>
<dbReference type="Gene3D" id="1.10.630.10">
    <property type="entry name" value="Cytochrome P450"/>
    <property type="match status" value="1"/>
</dbReference>
<keyword evidence="8 11" id="KW-0408">Iron</keyword>
<evidence type="ECO:0000256" key="2">
    <source>
        <dbReference type="ARBA" id="ARBA00010617"/>
    </source>
</evidence>
<comment type="subcellular location">
    <subcellularLocation>
        <location evidence="1">Membrane</location>
    </subcellularLocation>
</comment>
<keyword evidence="4 13" id="KW-0812">Transmembrane</keyword>
<protein>
    <recommendedName>
        <fullName evidence="16">Cytochrome P450</fullName>
    </recommendedName>
</protein>
<evidence type="ECO:0000256" key="8">
    <source>
        <dbReference type="ARBA" id="ARBA00023004"/>
    </source>
</evidence>
<dbReference type="GO" id="GO:0016705">
    <property type="term" value="F:oxidoreductase activity, acting on paired donors, with incorporation or reduction of molecular oxygen"/>
    <property type="evidence" value="ECO:0007669"/>
    <property type="project" value="InterPro"/>
</dbReference>
<evidence type="ECO:0000256" key="9">
    <source>
        <dbReference type="ARBA" id="ARBA00023033"/>
    </source>
</evidence>
<dbReference type="SUPFAM" id="SSF48264">
    <property type="entry name" value="Cytochrome P450"/>
    <property type="match status" value="1"/>
</dbReference>
<comment type="similarity">
    <text evidence="2 12">Belongs to the cytochrome P450 family.</text>
</comment>
<keyword evidence="3 11" id="KW-0349">Heme</keyword>
<dbReference type="OrthoDB" id="1470350at2759"/>
<evidence type="ECO:0000313" key="15">
    <source>
        <dbReference type="Proteomes" id="UP000655225"/>
    </source>
</evidence>
<dbReference type="InterPro" id="IPR050665">
    <property type="entry name" value="Cytochrome_P450_Monooxygen"/>
</dbReference>
<dbReference type="CDD" id="cd20642">
    <property type="entry name" value="CYP72"/>
    <property type="match status" value="1"/>
</dbReference>
<dbReference type="OMA" id="MKHYGEV"/>
<evidence type="ECO:0000256" key="4">
    <source>
        <dbReference type="ARBA" id="ARBA00022692"/>
    </source>
</evidence>